<dbReference type="InterPro" id="IPR008979">
    <property type="entry name" value="Galactose-bd-like_sf"/>
</dbReference>
<comment type="caution">
    <text evidence="1">The sequence shown here is derived from an EMBL/GenBank/DDBJ whole genome shotgun (WGS) entry which is preliminary data.</text>
</comment>
<dbReference type="EMBL" id="JAPFFF010000030">
    <property type="protein sequence ID" value="KAK8845974.1"/>
    <property type="molecule type" value="Genomic_DNA"/>
</dbReference>
<organism evidence="1 2">
    <name type="scientific">Tritrichomonas musculus</name>
    <dbReference type="NCBI Taxonomy" id="1915356"/>
    <lineage>
        <taxon>Eukaryota</taxon>
        <taxon>Metamonada</taxon>
        <taxon>Parabasalia</taxon>
        <taxon>Tritrichomonadida</taxon>
        <taxon>Tritrichomonadidae</taxon>
        <taxon>Tritrichomonas</taxon>
    </lineage>
</organism>
<evidence type="ECO:0000313" key="2">
    <source>
        <dbReference type="Proteomes" id="UP001470230"/>
    </source>
</evidence>
<accession>A0ABR2HEW1</accession>
<reference evidence="1 2" key="1">
    <citation type="submission" date="2024-04" db="EMBL/GenBank/DDBJ databases">
        <title>Tritrichomonas musculus Genome.</title>
        <authorList>
            <person name="Alves-Ferreira E."/>
            <person name="Grigg M."/>
            <person name="Lorenzi H."/>
            <person name="Galac M."/>
        </authorList>
    </citation>
    <scope>NUCLEOTIDE SEQUENCE [LARGE SCALE GENOMIC DNA]</scope>
    <source>
        <strain evidence="1 2">EAF2021</strain>
    </source>
</reference>
<keyword evidence="2" id="KW-1185">Reference proteome</keyword>
<dbReference type="Proteomes" id="UP001470230">
    <property type="component" value="Unassembled WGS sequence"/>
</dbReference>
<name>A0ABR2HEW1_9EUKA</name>
<protein>
    <recommendedName>
        <fullName evidence="3">F5/8 type C domain-containing protein</fullName>
    </recommendedName>
</protein>
<dbReference type="SUPFAM" id="SSF49785">
    <property type="entry name" value="Galactose-binding domain-like"/>
    <property type="match status" value="1"/>
</dbReference>
<evidence type="ECO:0008006" key="3">
    <source>
        <dbReference type="Google" id="ProtNLM"/>
    </source>
</evidence>
<dbReference type="Gene3D" id="2.60.120.260">
    <property type="entry name" value="Galactose-binding domain-like"/>
    <property type="match status" value="1"/>
</dbReference>
<proteinExistence type="predicted"/>
<evidence type="ECO:0000313" key="1">
    <source>
        <dbReference type="EMBL" id="KAK8845974.1"/>
    </source>
</evidence>
<sequence>MQQSFLITSKNKTIKLPFQFKHWNSLPDKITILFINNKNRQYCIQSDVSDEVFESFVNYLITDTLPKINIQNIQEYMQLSQEFNLLGDFIEKKKKDFGKSYEGMLFLLNKKNPKDVSHIEKDIAMKLDYYLEKYGEKLMNSPIQSLINIFNHRERKLTNHNLADNLIKEQVKRTNDPSYNVLITTLDCSHLNHTNIEESFLLKKERFDLMPDYDKSFVSSFHERELKFEKRISKLETGLKALLSKFDEMQNLKEKIESISKIQTQSIQRINQIENFIKTKEDRDSRRIATTLGEQTKKISILEKKHHDDQKEFKSLYEDIAFLKERTKNIFSLHAGKHNPGILHQLKSNENSPFDPLFIASQSSNDIYNIIDPHSKDNFITGIDGDFYIEFELKENIQINGIQIFTSNQCFPKSFDIEIDGVKTASIKSAQELNGAFKSMIRKFESISCQKVKLIQTESNWDIGNNCLNIQRIELLSPEEKYKKGVFSKLVSMSPNKDPHKCPVIISSSCFDFSTFHLLGSSKNICLYGRQNAWFQIELTGGFAIIHGFRILRFKGIKLKSYKIICTNDVSLPTNEWKTLMEVGQNDADEPEIFQFEKPSPPVRFVRIIQAKEDWFDDLFLAFYHFDIFGVYI</sequence>
<gene>
    <name evidence="1" type="ORF">M9Y10_020911</name>
</gene>